<reference evidence="10 11" key="1">
    <citation type="submission" date="2016-12" db="EMBL/GenBank/DDBJ databases">
        <title>Diversity of luminous bacteria.</title>
        <authorList>
            <person name="Yoshizawa S."/>
            <person name="Kogure K."/>
        </authorList>
    </citation>
    <scope>NUCLEOTIDE SEQUENCE [LARGE SCALE GENOMIC DNA]</scope>
    <source>
        <strain evidence="8 10">ATCC 33715</strain>
        <strain evidence="9 11">NBRC 105001</strain>
    </source>
</reference>
<evidence type="ECO:0000256" key="6">
    <source>
        <dbReference type="SAM" id="Phobius"/>
    </source>
</evidence>
<keyword evidence="6" id="KW-0472">Membrane</keyword>
<keyword evidence="4 5" id="KW-0067">ATP-binding</keyword>
<evidence type="ECO:0000256" key="1">
    <source>
        <dbReference type="ARBA" id="ARBA00022679"/>
    </source>
</evidence>
<organism evidence="8 10">
    <name type="scientific">Aliivibrio sifiae</name>
    <dbReference type="NCBI Taxonomy" id="566293"/>
    <lineage>
        <taxon>Bacteria</taxon>
        <taxon>Pseudomonadati</taxon>
        <taxon>Pseudomonadota</taxon>
        <taxon>Gammaproteobacteria</taxon>
        <taxon>Vibrionales</taxon>
        <taxon>Vibrionaceae</taxon>
        <taxon>Aliivibrio</taxon>
    </lineage>
</organism>
<evidence type="ECO:0000313" key="11">
    <source>
        <dbReference type="Proteomes" id="UP000239273"/>
    </source>
</evidence>
<keyword evidence="6" id="KW-0812">Transmembrane</keyword>
<dbReference type="InterPro" id="IPR011009">
    <property type="entry name" value="Kinase-like_dom_sf"/>
</dbReference>
<comment type="caution">
    <text evidence="8">The sequence shown here is derived from an EMBL/GenBank/DDBJ whole genome shotgun (WGS) entry which is preliminary data.</text>
</comment>
<dbReference type="InterPro" id="IPR008271">
    <property type="entry name" value="Ser/Thr_kinase_AS"/>
</dbReference>
<dbReference type="AlphaFoldDB" id="A0A2S7WZP7"/>
<dbReference type="Proteomes" id="UP000239273">
    <property type="component" value="Unassembled WGS sequence"/>
</dbReference>
<protein>
    <submittedName>
        <fullName evidence="8">Serine/threonine protein kinase</fullName>
    </submittedName>
</protein>
<feature type="domain" description="Protein kinase" evidence="7">
    <location>
        <begin position="78"/>
        <end position="331"/>
    </location>
</feature>
<dbReference type="EMBL" id="MSCP01000004">
    <property type="protein sequence ID" value="PQJ83840.1"/>
    <property type="molecule type" value="Genomic_DNA"/>
</dbReference>
<dbReference type="OrthoDB" id="9801841at2"/>
<feature type="binding site" evidence="5">
    <location>
        <position position="109"/>
    </location>
    <ligand>
        <name>ATP</name>
        <dbReference type="ChEBI" id="CHEBI:30616"/>
    </ligand>
</feature>
<dbReference type="CDD" id="cd14014">
    <property type="entry name" value="STKc_PknB_like"/>
    <property type="match status" value="1"/>
</dbReference>
<dbReference type="InterPro" id="IPR017441">
    <property type="entry name" value="Protein_kinase_ATP_BS"/>
</dbReference>
<dbReference type="PANTHER" id="PTHR43289">
    <property type="entry name" value="MITOGEN-ACTIVATED PROTEIN KINASE KINASE KINASE 20-RELATED"/>
    <property type="match status" value="1"/>
</dbReference>
<dbReference type="RefSeq" id="WP_060994034.1">
    <property type="nucleotide sequence ID" value="NZ_BSOU01000011.1"/>
</dbReference>
<dbReference type="Proteomes" id="UP000239263">
    <property type="component" value="Unassembled WGS sequence"/>
</dbReference>
<accession>A0A2S7WZP7</accession>
<dbReference type="GO" id="GO:0005524">
    <property type="term" value="F:ATP binding"/>
    <property type="evidence" value="ECO:0007669"/>
    <property type="project" value="UniProtKB-UniRule"/>
</dbReference>
<dbReference type="Gene3D" id="1.10.510.10">
    <property type="entry name" value="Transferase(Phosphotransferase) domain 1"/>
    <property type="match status" value="1"/>
</dbReference>
<dbReference type="PANTHER" id="PTHR43289:SF34">
    <property type="entry name" value="SERINE_THREONINE-PROTEIN KINASE YBDM-RELATED"/>
    <property type="match status" value="1"/>
</dbReference>
<keyword evidence="1" id="KW-0808">Transferase</keyword>
<proteinExistence type="predicted"/>
<gene>
    <name evidence="8" type="ORF">BTO22_19335</name>
    <name evidence="9" type="ORF">BTO23_20295</name>
</gene>
<dbReference type="PROSITE" id="PS00107">
    <property type="entry name" value="PROTEIN_KINASE_ATP"/>
    <property type="match status" value="1"/>
</dbReference>
<dbReference type="PROSITE" id="PS00108">
    <property type="entry name" value="PROTEIN_KINASE_ST"/>
    <property type="match status" value="1"/>
</dbReference>
<evidence type="ECO:0000256" key="5">
    <source>
        <dbReference type="PROSITE-ProRule" id="PRU10141"/>
    </source>
</evidence>
<evidence type="ECO:0000256" key="4">
    <source>
        <dbReference type="ARBA" id="ARBA00022840"/>
    </source>
</evidence>
<dbReference type="EMBL" id="MSCO01000004">
    <property type="protein sequence ID" value="PQJ83070.1"/>
    <property type="molecule type" value="Genomic_DNA"/>
</dbReference>
<evidence type="ECO:0000259" key="7">
    <source>
        <dbReference type="PROSITE" id="PS50011"/>
    </source>
</evidence>
<dbReference type="InterPro" id="IPR000719">
    <property type="entry name" value="Prot_kinase_dom"/>
</dbReference>
<dbReference type="GO" id="GO:0004674">
    <property type="term" value="F:protein serine/threonine kinase activity"/>
    <property type="evidence" value="ECO:0007669"/>
    <property type="project" value="UniProtKB-KW"/>
</dbReference>
<evidence type="ECO:0000256" key="2">
    <source>
        <dbReference type="ARBA" id="ARBA00022741"/>
    </source>
</evidence>
<evidence type="ECO:0000313" key="8">
    <source>
        <dbReference type="EMBL" id="PQJ83070.1"/>
    </source>
</evidence>
<dbReference type="Pfam" id="PF00069">
    <property type="entry name" value="Pkinase"/>
    <property type="match status" value="1"/>
</dbReference>
<keyword evidence="3 8" id="KW-0418">Kinase</keyword>
<dbReference type="PROSITE" id="PS50011">
    <property type="entry name" value="PROTEIN_KINASE_DOM"/>
    <property type="match status" value="1"/>
</dbReference>
<evidence type="ECO:0000256" key="3">
    <source>
        <dbReference type="ARBA" id="ARBA00022777"/>
    </source>
</evidence>
<name>A0A2S7WZP7_9GAMM</name>
<keyword evidence="2 5" id="KW-0547">Nucleotide-binding</keyword>
<keyword evidence="6" id="KW-1133">Transmembrane helix</keyword>
<dbReference type="SMART" id="SM00220">
    <property type="entry name" value="S_TKc"/>
    <property type="match status" value="1"/>
</dbReference>
<sequence>MQLITSPTQVFYHLMDLDDEQQRKMLDDLKNSHPDIYRDVTPLLNITTSDHFSDLFGFHAQQAFHVEWDFSHQIVDKYQITEELGRGGMGVVYSAYRNNGTFEQELAIKFIQPDFNNLLDKHALFEEAQLLARLNHPYIAKVFDGGEHEGTVYVVMEKVIGTTLNEFLYSTPLSPKEKLLLFSQICQALEHAHQNDVLHADLKPENILIDKQHCPKLIDFNLTQKVQNSRGRGIKELVAYSEHFASPEQKKGDYLTSLSDVYSLGKILHLLFPDLESKHDIACIQQKATQINLSKRYNSVEDLRHDIESVVSSQPITLKQQNPLYVLHCLLKRKPVPSFLLVLLILSGLLFSGLLIFKNHQLEQEKIVAENMMYEVTQLLFHSKGRDVSKVSINSMLELTRRRILSNPDLPTHIKQKMLLAMMTPIPTKHKVISENIEKEQQTL</sequence>
<evidence type="ECO:0000313" key="10">
    <source>
        <dbReference type="Proteomes" id="UP000239263"/>
    </source>
</evidence>
<dbReference type="SUPFAM" id="SSF56112">
    <property type="entry name" value="Protein kinase-like (PK-like)"/>
    <property type="match status" value="1"/>
</dbReference>
<keyword evidence="8" id="KW-0723">Serine/threonine-protein kinase</keyword>
<feature type="transmembrane region" description="Helical" evidence="6">
    <location>
        <begin position="339"/>
        <end position="357"/>
    </location>
</feature>
<evidence type="ECO:0000313" key="9">
    <source>
        <dbReference type="EMBL" id="PQJ83840.1"/>
    </source>
</evidence>